<keyword evidence="2" id="KW-0238">DNA-binding</keyword>
<reference evidence="5" key="1">
    <citation type="submission" date="2020-10" db="EMBL/GenBank/DDBJ databases">
        <title>Paenihalocynthiibacter styelae gen. nov., sp. nov., isolated from stalked sea squirt Styela clava.</title>
        <authorList>
            <person name="Kim Y.-O."/>
            <person name="Yoon J.-H."/>
        </authorList>
    </citation>
    <scope>NUCLEOTIDE SEQUENCE</scope>
    <source>
        <strain evidence="5">MYP1-1</strain>
    </source>
</reference>
<dbReference type="GO" id="GO:0003677">
    <property type="term" value="F:DNA binding"/>
    <property type="evidence" value="ECO:0007669"/>
    <property type="project" value="UniProtKB-KW"/>
</dbReference>
<dbReference type="SMART" id="SM00347">
    <property type="entry name" value="HTH_MARR"/>
    <property type="match status" value="1"/>
</dbReference>
<evidence type="ECO:0000313" key="5">
    <source>
        <dbReference type="EMBL" id="MBI1492668.1"/>
    </source>
</evidence>
<proteinExistence type="predicted"/>
<dbReference type="PANTHER" id="PTHR42756:SF1">
    <property type="entry name" value="TRANSCRIPTIONAL REPRESSOR OF EMRAB OPERON"/>
    <property type="match status" value="1"/>
</dbReference>
<keyword evidence="1" id="KW-0805">Transcription regulation</keyword>
<evidence type="ECO:0000313" key="6">
    <source>
        <dbReference type="Proteomes" id="UP000640583"/>
    </source>
</evidence>
<keyword evidence="6" id="KW-1185">Reference proteome</keyword>
<dbReference type="Gene3D" id="1.10.10.10">
    <property type="entry name" value="Winged helix-like DNA-binding domain superfamily/Winged helix DNA-binding domain"/>
    <property type="match status" value="1"/>
</dbReference>
<evidence type="ECO:0000256" key="2">
    <source>
        <dbReference type="ARBA" id="ARBA00023125"/>
    </source>
</evidence>
<dbReference type="PANTHER" id="PTHR42756">
    <property type="entry name" value="TRANSCRIPTIONAL REGULATOR, MARR"/>
    <property type="match status" value="1"/>
</dbReference>
<feature type="domain" description="HTH marR-type" evidence="4">
    <location>
        <begin position="14"/>
        <end position="148"/>
    </location>
</feature>
<evidence type="ECO:0000259" key="4">
    <source>
        <dbReference type="PROSITE" id="PS50995"/>
    </source>
</evidence>
<protein>
    <submittedName>
        <fullName evidence="5">MarR family transcriptional regulator</fullName>
    </submittedName>
</protein>
<dbReference type="SUPFAM" id="SSF46785">
    <property type="entry name" value="Winged helix' DNA-binding domain"/>
    <property type="match status" value="1"/>
</dbReference>
<dbReference type="EMBL" id="JADCKQ010000002">
    <property type="protein sequence ID" value="MBI1492668.1"/>
    <property type="molecule type" value="Genomic_DNA"/>
</dbReference>
<accession>A0A8J7II10</accession>
<gene>
    <name evidence="5" type="ORF">H1D41_03350</name>
</gene>
<organism evidence="5 6">
    <name type="scientific">Halocynthiibacter styelae</name>
    <dbReference type="NCBI Taxonomy" id="2761955"/>
    <lineage>
        <taxon>Bacteria</taxon>
        <taxon>Pseudomonadati</taxon>
        <taxon>Pseudomonadota</taxon>
        <taxon>Alphaproteobacteria</taxon>
        <taxon>Rhodobacterales</taxon>
        <taxon>Paracoccaceae</taxon>
        <taxon>Halocynthiibacter</taxon>
    </lineage>
</organism>
<evidence type="ECO:0000256" key="1">
    <source>
        <dbReference type="ARBA" id="ARBA00023015"/>
    </source>
</evidence>
<dbReference type="InterPro" id="IPR036390">
    <property type="entry name" value="WH_DNA-bd_sf"/>
</dbReference>
<name>A0A8J7II10_9RHOB</name>
<dbReference type="InterPro" id="IPR000835">
    <property type="entry name" value="HTH_MarR-typ"/>
</dbReference>
<dbReference type="RefSeq" id="WP_228847579.1">
    <property type="nucleotide sequence ID" value="NZ_JADCKQ010000002.1"/>
</dbReference>
<evidence type="ECO:0000256" key="3">
    <source>
        <dbReference type="ARBA" id="ARBA00023163"/>
    </source>
</evidence>
<dbReference type="AlphaFoldDB" id="A0A8J7II10"/>
<comment type="caution">
    <text evidence="5">The sequence shown here is derived from an EMBL/GenBank/DDBJ whole genome shotgun (WGS) entry which is preliminary data.</text>
</comment>
<dbReference type="GO" id="GO:0003700">
    <property type="term" value="F:DNA-binding transcription factor activity"/>
    <property type="evidence" value="ECO:0007669"/>
    <property type="project" value="InterPro"/>
</dbReference>
<dbReference type="Pfam" id="PF12802">
    <property type="entry name" value="MarR_2"/>
    <property type="match status" value="1"/>
</dbReference>
<dbReference type="InterPro" id="IPR036388">
    <property type="entry name" value="WH-like_DNA-bd_sf"/>
</dbReference>
<dbReference type="PRINTS" id="PR00598">
    <property type="entry name" value="HTHMARR"/>
</dbReference>
<sequence>MSQPESNTEAYDLDEQIGYILRLVTQRHTAIFQEHAQKLLPGGLTPTQFSALLRIHSVGTCSQNRLGRMAAMDVATIKGVVDRLKRKGLVELAPDPDDRRRTKITLSESGETLIPKLKEAGAVITADTVQGLSGEEASQLKSLLKKLL</sequence>
<dbReference type="PROSITE" id="PS50995">
    <property type="entry name" value="HTH_MARR_2"/>
    <property type="match status" value="1"/>
</dbReference>
<dbReference type="Proteomes" id="UP000640583">
    <property type="component" value="Unassembled WGS sequence"/>
</dbReference>
<keyword evidence="3" id="KW-0804">Transcription</keyword>